<dbReference type="Pfam" id="PF20720">
    <property type="entry name" value="nSTAND3"/>
    <property type="match status" value="1"/>
</dbReference>
<dbReference type="Gene3D" id="1.25.40.20">
    <property type="entry name" value="Ankyrin repeat-containing domain"/>
    <property type="match status" value="5"/>
</dbReference>
<dbReference type="Pfam" id="PF12796">
    <property type="entry name" value="Ank_2"/>
    <property type="match status" value="4"/>
</dbReference>
<dbReference type="SMART" id="SM00248">
    <property type="entry name" value="ANK"/>
    <property type="match status" value="17"/>
</dbReference>
<dbReference type="SUPFAM" id="SSF52540">
    <property type="entry name" value="P-loop containing nucleoside triphosphate hydrolases"/>
    <property type="match status" value="1"/>
</dbReference>
<feature type="repeat" description="ANK" evidence="3">
    <location>
        <begin position="774"/>
        <end position="806"/>
    </location>
</feature>
<dbReference type="InterPro" id="IPR050889">
    <property type="entry name" value="Dendritic_Spine_Reg/Scaffold"/>
</dbReference>
<accession>A0A6J8C793</accession>
<protein>
    <recommendedName>
        <fullName evidence="4">Novel STAND NTPase 3 domain-containing protein</fullName>
    </recommendedName>
</protein>
<feature type="repeat" description="ANK" evidence="3">
    <location>
        <begin position="1207"/>
        <end position="1239"/>
    </location>
</feature>
<dbReference type="SUPFAM" id="SSF48403">
    <property type="entry name" value="Ankyrin repeat"/>
    <property type="match status" value="2"/>
</dbReference>
<feature type="repeat" description="ANK" evidence="3">
    <location>
        <begin position="868"/>
        <end position="900"/>
    </location>
</feature>
<dbReference type="PROSITE" id="PS50088">
    <property type="entry name" value="ANK_REPEAT"/>
    <property type="match status" value="8"/>
</dbReference>
<dbReference type="InterPro" id="IPR027417">
    <property type="entry name" value="P-loop_NTPase"/>
</dbReference>
<name>A0A6J8C793_MYTCO</name>
<dbReference type="PANTHER" id="PTHR24166:SF48">
    <property type="entry name" value="PROTEIN VAPYRIN"/>
    <property type="match status" value="1"/>
</dbReference>
<evidence type="ECO:0000313" key="5">
    <source>
        <dbReference type="EMBL" id="CAC5391034.1"/>
    </source>
</evidence>
<feature type="repeat" description="ANK" evidence="3">
    <location>
        <begin position="1118"/>
        <end position="1150"/>
    </location>
</feature>
<dbReference type="Proteomes" id="UP000507470">
    <property type="component" value="Unassembled WGS sequence"/>
</dbReference>
<keyword evidence="2 3" id="KW-0040">ANK repeat</keyword>
<sequence length="1279" mass="145436">MADDTVLIPIQQSIPSDLQDKVTAIYDRCSNTAGLPDDLDDNKKRWLVVGICLHSVVSPTLRKYITPVLTSLYNSLVVSDNIDKQTYNTHLKTYIPTNKFLNYAAINTNNANFGRNDKQYDYRVYKAVDLSKLFLQTHMAHYTAIDDSCDSSVLLGIIINIDMFYQVYNLLLNANSLLSGTPLGLELVNEICEQTCDLAEYAQNVVSSADGNIEKIQKKFVEMTKIFDDRITYIDRELEKKTEDDKLMQNRLFCLEKETTLLENELKRRDQETMPKHKRDQHEENIKQWQEDDKTFFITRATKHVISKIFSSNIAVVTGSSGSGKSFLIHHVALHLHSTDDYEIVLSSFVTALADIINYRNEKRNQVFVIDDICGKENVNLQIVQTWKDLASKVEEIFQENVIESRNATWTEKTKIAKLLISCRLQVFKDKWFQRLLCFTRHECNILSESLCLLPEERLLMINKYLPNDKINEVNDILNEFNFFPLLCRLSTNRSSEELRNLFLTPIATIRADIEEILQTENKFKHCALVLCILFEEGFDEQWLKFKLVPNDIQNKLIGIGREFDISLDVEIFRLSLTDAFFRTTNNESLVIISEDIEEYYFERLTIDLSSRNIYSTLHNKQLVFELFRIKLVQFFEKDIEVSKSIFNQLDESGIIMQIDYNDDLSSFGDEIEEHISSVLIEAISEGYEDIIEFLINLGCDVNVIDSDGRSPLYTASERGFTNVVKLLLNHHCDVATDSLNMYCPLTVACKNGYTDIVKLLIDNEIDVCQMSLFDGTPLTNACEGGHLDIVELLLQQGADVNECDIFSSQYPPLTIACKGGYTDIVELLLADNANITPSSLEVACEKGHTKIVNILLQNKTAISLYENKMSPLYIAAGNGHLSVVKLILNSDIDISHFDKWSSLCVASHECYIDIVKILIENGTDVAFCDMNGYPPMYAACQGGSIDIVEFLIQQNVNLSYTDKRGWSLLHAACYNNFPKDDHLSVINLLLDQKLLKRGADVNHNTEKSCTSLHIACKWKDIFFLRRKNTTNSLLDKNGKSFEADVSKFGSPFPKHIQYSSYDIHRSIVQLLLEHQADVSLRNYKGQTALHFACESVDCDVVEMLLERKADITVCDNEGNSPLDLACQREHTDVVKLLLDSITDISQLDNDGKTVLHSVCKGYGSRRKDAESGNDIPYFLQGDTEGHKSIIELLFNKQADIHKRNKHGETPLHLACEYGPVDIVTMLLKEGADISLFDNKGQSTVFKACGGGNNDILDVLLEKMQMFQYATKMGTLHFM</sequence>
<feature type="domain" description="Novel STAND NTPase 3" evidence="4">
    <location>
        <begin position="296"/>
        <end position="410"/>
    </location>
</feature>
<feature type="repeat" description="ANK" evidence="3">
    <location>
        <begin position="675"/>
        <end position="707"/>
    </location>
</feature>
<feature type="repeat" description="ANK" evidence="3">
    <location>
        <begin position="708"/>
        <end position="740"/>
    </location>
</feature>
<feature type="repeat" description="ANK" evidence="3">
    <location>
        <begin position="932"/>
        <end position="964"/>
    </location>
</feature>
<dbReference type="PROSITE" id="PS50297">
    <property type="entry name" value="ANK_REP_REGION"/>
    <property type="match status" value="7"/>
</dbReference>
<keyword evidence="1" id="KW-0677">Repeat</keyword>
<dbReference type="InterPro" id="IPR002110">
    <property type="entry name" value="Ankyrin_rpt"/>
</dbReference>
<dbReference type="InterPro" id="IPR049050">
    <property type="entry name" value="nSTAND3"/>
</dbReference>
<evidence type="ECO:0000259" key="4">
    <source>
        <dbReference type="Pfam" id="PF20720"/>
    </source>
</evidence>
<dbReference type="Pfam" id="PF13637">
    <property type="entry name" value="Ank_4"/>
    <property type="match status" value="1"/>
</dbReference>
<evidence type="ECO:0000256" key="3">
    <source>
        <dbReference type="PROSITE-ProRule" id="PRU00023"/>
    </source>
</evidence>
<dbReference type="PANTHER" id="PTHR24166">
    <property type="entry name" value="ROLLING PEBBLES, ISOFORM B"/>
    <property type="match status" value="1"/>
</dbReference>
<dbReference type="PRINTS" id="PR01415">
    <property type="entry name" value="ANKYRIN"/>
</dbReference>
<feature type="repeat" description="ANK" evidence="3">
    <location>
        <begin position="1085"/>
        <end position="1117"/>
    </location>
</feature>
<organism evidence="5 6">
    <name type="scientific">Mytilus coruscus</name>
    <name type="common">Sea mussel</name>
    <dbReference type="NCBI Taxonomy" id="42192"/>
    <lineage>
        <taxon>Eukaryota</taxon>
        <taxon>Metazoa</taxon>
        <taxon>Spiralia</taxon>
        <taxon>Lophotrochozoa</taxon>
        <taxon>Mollusca</taxon>
        <taxon>Bivalvia</taxon>
        <taxon>Autobranchia</taxon>
        <taxon>Pteriomorphia</taxon>
        <taxon>Mytilida</taxon>
        <taxon>Mytiloidea</taxon>
        <taxon>Mytilidae</taxon>
        <taxon>Mytilinae</taxon>
        <taxon>Mytilus</taxon>
    </lineage>
</organism>
<reference evidence="5 6" key="1">
    <citation type="submission" date="2020-06" db="EMBL/GenBank/DDBJ databases">
        <authorList>
            <person name="Li R."/>
            <person name="Bekaert M."/>
        </authorList>
    </citation>
    <scope>NUCLEOTIDE SEQUENCE [LARGE SCALE GENOMIC DNA]</scope>
    <source>
        <strain evidence="6">wild</strain>
    </source>
</reference>
<evidence type="ECO:0000256" key="1">
    <source>
        <dbReference type="ARBA" id="ARBA00022737"/>
    </source>
</evidence>
<gene>
    <name evidence="5" type="ORF">MCOR_26075</name>
</gene>
<dbReference type="Pfam" id="PF13857">
    <property type="entry name" value="Ank_5"/>
    <property type="match status" value="1"/>
</dbReference>
<dbReference type="EMBL" id="CACVKT020004658">
    <property type="protein sequence ID" value="CAC5391034.1"/>
    <property type="molecule type" value="Genomic_DNA"/>
</dbReference>
<evidence type="ECO:0000256" key="2">
    <source>
        <dbReference type="ARBA" id="ARBA00023043"/>
    </source>
</evidence>
<proteinExistence type="predicted"/>
<dbReference type="OrthoDB" id="6121823at2759"/>
<keyword evidence="6" id="KW-1185">Reference proteome</keyword>
<evidence type="ECO:0000313" key="6">
    <source>
        <dbReference type="Proteomes" id="UP000507470"/>
    </source>
</evidence>
<dbReference type="InterPro" id="IPR036770">
    <property type="entry name" value="Ankyrin_rpt-contain_sf"/>
</dbReference>
<dbReference type="Gene3D" id="3.40.50.300">
    <property type="entry name" value="P-loop containing nucleotide triphosphate hydrolases"/>
    <property type="match status" value="1"/>
</dbReference>
<dbReference type="AlphaFoldDB" id="A0A6J8C793"/>